<accession>A0A2H0DZV5</accession>
<feature type="transmembrane region" description="Helical" evidence="8">
    <location>
        <begin position="115"/>
        <end position="135"/>
    </location>
</feature>
<evidence type="ECO:0000256" key="1">
    <source>
        <dbReference type="ARBA" id="ARBA00004651"/>
    </source>
</evidence>
<keyword evidence="6 8" id="KW-1133">Transmembrane helix</keyword>
<feature type="transmembrane region" description="Helical" evidence="8">
    <location>
        <begin position="346"/>
        <end position="366"/>
    </location>
</feature>
<reference evidence="10 11" key="1">
    <citation type="submission" date="2017-09" db="EMBL/GenBank/DDBJ databases">
        <title>Depth-based differentiation of microbial function through sediment-hosted aquifers and enrichment of novel symbionts in the deep terrestrial subsurface.</title>
        <authorList>
            <person name="Probst A.J."/>
            <person name="Ladd B."/>
            <person name="Jarett J.K."/>
            <person name="Geller-Mcgrath D.E."/>
            <person name="Sieber C.M."/>
            <person name="Emerson J.B."/>
            <person name="Anantharaman K."/>
            <person name="Thomas B.C."/>
            <person name="Malmstrom R."/>
            <person name="Stieglmeier M."/>
            <person name="Klingl A."/>
            <person name="Woyke T."/>
            <person name="Ryan C.M."/>
            <person name="Banfield J.F."/>
        </authorList>
    </citation>
    <scope>NUCLEOTIDE SEQUENCE [LARGE SCALE GENOMIC DNA]</scope>
    <source>
        <strain evidence="10">CG22_combo_CG10-13_8_21_14_all_01_47_9</strain>
    </source>
</reference>
<protein>
    <recommendedName>
        <fullName evidence="9">ArnT-like N-terminal domain-containing protein</fullName>
    </recommendedName>
</protein>
<dbReference type="InterPro" id="IPR003342">
    <property type="entry name" value="ArnT-like_N"/>
</dbReference>
<evidence type="ECO:0000256" key="5">
    <source>
        <dbReference type="ARBA" id="ARBA00022692"/>
    </source>
</evidence>
<keyword evidence="3" id="KW-0328">Glycosyltransferase</keyword>
<feature type="domain" description="ArnT-like N-terminal" evidence="9">
    <location>
        <begin position="9"/>
        <end position="132"/>
    </location>
</feature>
<dbReference type="InterPro" id="IPR050297">
    <property type="entry name" value="LipidA_mod_glycosyltrf_83"/>
</dbReference>
<proteinExistence type="predicted"/>
<feature type="transmembrane region" description="Helical" evidence="8">
    <location>
        <begin position="87"/>
        <end position="108"/>
    </location>
</feature>
<dbReference type="EMBL" id="PCTU01000109">
    <property type="protein sequence ID" value="PIP87707.1"/>
    <property type="molecule type" value="Genomic_DNA"/>
</dbReference>
<dbReference type="GO" id="GO:0016763">
    <property type="term" value="F:pentosyltransferase activity"/>
    <property type="evidence" value="ECO:0007669"/>
    <property type="project" value="TreeGrafter"/>
</dbReference>
<feature type="transmembrane region" description="Helical" evidence="8">
    <location>
        <begin position="302"/>
        <end position="319"/>
    </location>
</feature>
<comment type="subcellular location">
    <subcellularLocation>
        <location evidence="1">Cell membrane</location>
        <topology evidence="1">Multi-pass membrane protein</topology>
    </subcellularLocation>
</comment>
<evidence type="ECO:0000256" key="7">
    <source>
        <dbReference type="ARBA" id="ARBA00023136"/>
    </source>
</evidence>
<evidence type="ECO:0000256" key="8">
    <source>
        <dbReference type="SAM" id="Phobius"/>
    </source>
</evidence>
<sequence length="489" mass="55819">MKKYLPLILIVLLAAALRFYQLGINPPSLYWEEAAIGYDAYSILKTGKDFHGNAWPLVAFESFGDWKPSLYFYAAVPSVAVFGLTPLAVRLPSALFGTLTVLLVYWLVKDKRVGLAAALLLAISPWHLQLSRAGFEANLGLFLLVLGWWWSPALALSMYAYHANRLLAPILFLLFWRAGRIKNFWRGVMICGLIVLPIVIQFNSPVIRQRLAETSALTDLATIIKSNELIQADGNTWWAKILHHRFWHYKDIIIDHYLDHFDFNFLFITGDNNPRHSIQTVGGLFLIQLPLIIFGLRRQWPLLAWLLLAPLPAALTLATPHALRSLAMIIPLTVFSAYGLVRLKRFWPVIGVIMAVEFGHYLVSYYRDYPKNYSQQWQSGYKEMVAQVEAKQDQYPQIYITRALGRPSMYYWFYTQTDPRLVQALNHQAVKDQGEYLEFGKVKFGPPPPNLPVNSLAVFGPGEALPETGKLIEEIYDLDGQLAFRIYEN</sequence>
<feature type="transmembrane region" description="Helical" evidence="8">
    <location>
        <begin position="183"/>
        <end position="202"/>
    </location>
</feature>
<comment type="caution">
    <text evidence="10">The sequence shown here is derived from an EMBL/GenBank/DDBJ whole genome shotgun (WGS) entry which is preliminary data.</text>
</comment>
<organism evidence="10 11">
    <name type="scientific">Candidatus Beckwithbacteria bacterium CG22_combo_CG10-13_8_21_14_all_01_47_9</name>
    <dbReference type="NCBI Taxonomy" id="1974496"/>
    <lineage>
        <taxon>Bacteria</taxon>
        <taxon>Candidatus Beckwithiibacteriota</taxon>
    </lineage>
</organism>
<keyword evidence="5 8" id="KW-0812">Transmembrane</keyword>
<feature type="transmembrane region" description="Helical" evidence="8">
    <location>
        <begin position="276"/>
        <end position="295"/>
    </location>
</feature>
<dbReference type="PANTHER" id="PTHR33908:SF3">
    <property type="entry name" value="UNDECAPRENYL PHOSPHATE-ALPHA-4-AMINO-4-DEOXY-L-ARABINOSE ARABINOSYL TRANSFERASE"/>
    <property type="match status" value="1"/>
</dbReference>
<evidence type="ECO:0000313" key="10">
    <source>
        <dbReference type="EMBL" id="PIP87707.1"/>
    </source>
</evidence>
<evidence type="ECO:0000313" key="11">
    <source>
        <dbReference type="Proteomes" id="UP000229981"/>
    </source>
</evidence>
<dbReference type="GO" id="GO:0010041">
    <property type="term" value="P:response to iron(III) ion"/>
    <property type="evidence" value="ECO:0007669"/>
    <property type="project" value="TreeGrafter"/>
</dbReference>
<keyword evidence="2" id="KW-1003">Cell membrane</keyword>
<dbReference type="GO" id="GO:0005886">
    <property type="term" value="C:plasma membrane"/>
    <property type="evidence" value="ECO:0007669"/>
    <property type="project" value="UniProtKB-SubCell"/>
</dbReference>
<dbReference type="Proteomes" id="UP000229981">
    <property type="component" value="Unassembled WGS sequence"/>
</dbReference>
<gene>
    <name evidence="10" type="ORF">COW80_04265</name>
</gene>
<evidence type="ECO:0000256" key="6">
    <source>
        <dbReference type="ARBA" id="ARBA00022989"/>
    </source>
</evidence>
<name>A0A2H0DZV5_9BACT</name>
<dbReference type="AlphaFoldDB" id="A0A2H0DZV5"/>
<dbReference type="PANTHER" id="PTHR33908">
    <property type="entry name" value="MANNOSYLTRANSFERASE YKCB-RELATED"/>
    <property type="match status" value="1"/>
</dbReference>
<dbReference type="GO" id="GO:0009103">
    <property type="term" value="P:lipopolysaccharide biosynthetic process"/>
    <property type="evidence" value="ECO:0007669"/>
    <property type="project" value="UniProtKB-ARBA"/>
</dbReference>
<evidence type="ECO:0000256" key="4">
    <source>
        <dbReference type="ARBA" id="ARBA00022679"/>
    </source>
</evidence>
<evidence type="ECO:0000256" key="3">
    <source>
        <dbReference type="ARBA" id="ARBA00022676"/>
    </source>
</evidence>
<evidence type="ECO:0000259" key="9">
    <source>
        <dbReference type="Pfam" id="PF02366"/>
    </source>
</evidence>
<dbReference type="GO" id="GO:0000030">
    <property type="term" value="F:mannosyltransferase activity"/>
    <property type="evidence" value="ECO:0007669"/>
    <property type="project" value="InterPro"/>
</dbReference>
<feature type="transmembrane region" description="Helical" evidence="8">
    <location>
        <begin position="141"/>
        <end position="162"/>
    </location>
</feature>
<keyword evidence="4" id="KW-0808">Transferase</keyword>
<evidence type="ECO:0000256" key="2">
    <source>
        <dbReference type="ARBA" id="ARBA00022475"/>
    </source>
</evidence>
<dbReference type="GO" id="GO:0006493">
    <property type="term" value="P:protein O-linked glycosylation"/>
    <property type="evidence" value="ECO:0007669"/>
    <property type="project" value="InterPro"/>
</dbReference>
<dbReference type="Pfam" id="PF02366">
    <property type="entry name" value="PMT"/>
    <property type="match status" value="1"/>
</dbReference>
<keyword evidence="7 8" id="KW-0472">Membrane</keyword>